<gene>
    <name evidence="1" type="ORF">LCGC14_0611250</name>
</gene>
<accession>A0A0F9UG46</accession>
<name>A0A0F9UG46_9ZZZZ</name>
<comment type="caution">
    <text evidence="1">The sequence shown here is derived from an EMBL/GenBank/DDBJ whole genome shotgun (WGS) entry which is preliminary data.</text>
</comment>
<protein>
    <submittedName>
        <fullName evidence="1">Uncharacterized protein</fullName>
    </submittedName>
</protein>
<organism evidence="1">
    <name type="scientific">marine sediment metagenome</name>
    <dbReference type="NCBI Taxonomy" id="412755"/>
    <lineage>
        <taxon>unclassified sequences</taxon>
        <taxon>metagenomes</taxon>
        <taxon>ecological metagenomes</taxon>
    </lineage>
</organism>
<proteinExistence type="predicted"/>
<evidence type="ECO:0000313" key="1">
    <source>
        <dbReference type="EMBL" id="KKN52573.1"/>
    </source>
</evidence>
<dbReference type="EMBL" id="LAZR01001013">
    <property type="protein sequence ID" value="KKN52573.1"/>
    <property type="molecule type" value="Genomic_DNA"/>
</dbReference>
<reference evidence="1" key="1">
    <citation type="journal article" date="2015" name="Nature">
        <title>Complex archaea that bridge the gap between prokaryotes and eukaryotes.</title>
        <authorList>
            <person name="Spang A."/>
            <person name="Saw J.H."/>
            <person name="Jorgensen S.L."/>
            <person name="Zaremba-Niedzwiedzka K."/>
            <person name="Martijn J."/>
            <person name="Lind A.E."/>
            <person name="van Eijk R."/>
            <person name="Schleper C."/>
            <person name="Guy L."/>
            <person name="Ettema T.J."/>
        </authorList>
    </citation>
    <scope>NUCLEOTIDE SEQUENCE</scope>
</reference>
<sequence length="57" mass="6485">MVDKGKEKKLTLKEQLQKDILGYNQQIVNLAAQTNQVIGQIKEARGILEFIKKEEDG</sequence>
<dbReference type="AlphaFoldDB" id="A0A0F9UG46"/>